<dbReference type="OrthoDB" id="1859567at2"/>
<dbReference type="InterPro" id="IPR025465">
    <property type="entry name" value="DUF4316"/>
</dbReference>
<sequence>MSKRRRNQGRVYPLLKDNNLKNAEMSLEGNYNQIDGILENAPSRDADLTDGQTYDDLRELAPETLPEEKRSVLERLEQARERQRAAAEPEDGCRSMER</sequence>
<dbReference type="STRING" id="1121919.SAMN02745975_01525"/>
<accession>A0A1M6HEK6</accession>
<proteinExistence type="predicted"/>
<protein>
    <recommendedName>
        <fullName evidence="2">DUF4316 domain-containing protein</fullName>
    </recommendedName>
</protein>
<keyword evidence="4" id="KW-1185">Reference proteome</keyword>
<gene>
    <name evidence="3" type="ORF">SAMN02745975_01525</name>
</gene>
<evidence type="ECO:0000259" key="2">
    <source>
        <dbReference type="Pfam" id="PF14195"/>
    </source>
</evidence>
<dbReference type="Proteomes" id="UP000184536">
    <property type="component" value="Unassembled WGS sequence"/>
</dbReference>
<feature type="domain" description="DUF4316" evidence="2">
    <location>
        <begin position="16"/>
        <end position="76"/>
    </location>
</feature>
<dbReference type="AlphaFoldDB" id="A0A1M6HEK6"/>
<dbReference type="Pfam" id="PF14195">
    <property type="entry name" value="DUF4316"/>
    <property type="match status" value="1"/>
</dbReference>
<reference evidence="4" key="1">
    <citation type="submission" date="2016-11" db="EMBL/GenBank/DDBJ databases">
        <authorList>
            <person name="Varghese N."/>
            <person name="Submissions S."/>
        </authorList>
    </citation>
    <scope>NUCLEOTIDE SEQUENCE [LARGE SCALE GENOMIC DNA]</scope>
    <source>
        <strain evidence="4">DSM 17957</strain>
    </source>
</reference>
<evidence type="ECO:0000256" key="1">
    <source>
        <dbReference type="SAM" id="MobiDB-lite"/>
    </source>
</evidence>
<dbReference type="RefSeq" id="WP_028309379.1">
    <property type="nucleotide sequence ID" value="NZ_FQZV01000017.1"/>
</dbReference>
<evidence type="ECO:0000313" key="4">
    <source>
        <dbReference type="Proteomes" id="UP000184536"/>
    </source>
</evidence>
<name>A0A1M6HEK6_9FIRM</name>
<organism evidence="3 4">
    <name type="scientific">Geosporobacter subterraneus DSM 17957</name>
    <dbReference type="NCBI Taxonomy" id="1121919"/>
    <lineage>
        <taxon>Bacteria</taxon>
        <taxon>Bacillati</taxon>
        <taxon>Bacillota</taxon>
        <taxon>Clostridia</taxon>
        <taxon>Peptostreptococcales</taxon>
        <taxon>Thermotaleaceae</taxon>
        <taxon>Geosporobacter</taxon>
    </lineage>
</organism>
<feature type="region of interest" description="Disordered" evidence="1">
    <location>
        <begin position="59"/>
        <end position="98"/>
    </location>
</feature>
<dbReference type="EMBL" id="FQZV01000017">
    <property type="protein sequence ID" value="SHJ20638.1"/>
    <property type="molecule type" value="Genomic_DNA"/>
</dbReference>
<evidence type="ECO:0000313" key="3">
    <source>
        <dbReference type="EMBL" id="SHJ20638.1"/>
    </source>
</evidence>